<dbReference type="AlphaFoldDB" id="S7TGS0"/>
<evidence type="ECO:0000256" key="1">
    <source>
        <dbReference type="SAM" id="SignalP"/>
    </source>
</evidence>
<proteinExistence type="predicted"/>
<dbReference type="eggNOG" id="ENOG502Z8X3">
    <property type="taxonomic scope" value="Bacteria"/>
</dbReference>
<feature type="chain" id="PRO_5030177185" evidence="1">
    <location>
        <begin position="21"/>
        <end position="432"/>
    </location>
</feature>
<dbReference type="Proteomes" id="UP000014977">
    <property type="component" value="Unassembled WGS sequence"/>
</dbReference>
<accession>S7TGS0</accession>
<name>S7TGS0_DESML</name>
<keyword evidence="1" id="KW-0732">Signal</keyword>
<comment type="caution">
    <text evidence="2">The sequence shown here is derived from an EMBL/GenBank/DDBJ whole genome shotgun (WGS) entry which is preliminary data.</text>
</comment>
<dbReference type="RefSeq" id="WP_020877601.1">
    <property type="nucleotide sequence ID" value="NZ_ATHJ01000105.1"/>
</dbReference>
<feature type="signal peptide" evidence="1">
    <location>
        <begin position="1"/>
        <end position="20"/>
    </location>
</feature>
<keyword evidence="3" id="KW-1185">Reference proteome</keyword>
<dbReference type="STRING" id="897.B2D07_15110"/>
<organism evidence="2 3">
    <name type="scientific">Desulfococcus multivorans DSM 2059</name>
    <dbReference type="NCBI Taxonomy" id="1121405"/>
    <lineage>
        <taxon>Bacteria</taxon>
        <taxon>Pseudomonadati</taxon>
        <taxon>Thermodesulfobacteriota</taxon>
        <taxon>Desulfobacteria</taxon>
        <taxon>Desulfobacterales</taxon>
        <taxon>Desulfococcaceae</taxon>
        <taxon>Desulfococcus</taxon>
    </lineage>
</organism>
<protein>
    <submittedName>
        <fullName evidence="2">Uncharacterized protein</fullName>
    </submittedName>
</protein>
<evidence type="ECO:0000313" key="2">
    <source>
        <dbReference type="EMBL" id="EPR35785.1"/>
    </source>
</evidence>
<gene>
    <name evidence="2" type="ORF">dsmv_0490</name>
</gene>
<evidence type="ECO:0000313" key="3">
    <source>
        <dbReference type="Proteomes" id="UP000014977"/>
    </source>
</evidence>
<dbReference type="PATRIC" id="fig|1121405.3.peg.3182"/>
<sequence length="432" mass="48995">MGFWISLLLLMVSLADPTGAEEFDFIISEAQKKPYAVGGRLESRFIYHRLDEDAIRYSPNDHLKDVGDDTHEWRTSAELSGSCQYGVFQAGLLTHHQFEETHEDDGWDHKIYEGYMSLTPTPRLTVDAGKKSILWGKGYAWNPVGFINRPKDPDDPAQNLEGRTFLGVDLIRSFAAGHLSNIGVTALLLPVIDDWANAELGEGGDLNIALKLYLLWHDTDLDVICFDGPDQPAGFGFDFAKNLAENIEVHGELAVRKDVPHMVPDADDLPRESREDQISLLLGARYLNTIDTTFIAEYYHNGAGYDRGEIEDVFVLKKAAFREWQTTGDASVMERIARTTRPYDRQRNPGKDYGYIKISQKEPFDLLYFTPWVAAVVNLRDFSFNLQPGLTWAPVTDLELNLRVGIPIGPAYTEFGEKPDTYRPEVWVRYYF</sequence>
<dbReference type="EMBL" id="ATHJ01000105">
    <property type="protein sequence ID" value="EPR35785.1"/>
    <property type="molecule type" value="Genomic_DNA"/>
</dbReference>
<reference evidence="2 3" key="1">
    <citation type="journal article" date="2013" name="Genome Announc.">
        <title>Draft genome sequences for three mercury-methylating, sulfate-reducing bacteria.</title>
        <authorList>
            <person name="Brown S.D."/>
            <person name="Hurt R.A.Jr."/>
            <person name="Gilmour C.C."/>
            <person name="Elias D.A."/>
        </authorList>
    </citation>
    <scope>NUCLEOTIDE SEQUENCE [LARGE SCALE GENOMIC DNA]</scope>
    <source>
        <strain evidence="2 3">DSM 2059</strain>
    </source>
</reference>
<dbReference type="OrthoDB" id="5289878at2"/>